<feature type="domain" description="AB hydrolase-1" evidence="2">
    <location>
        <begin position="21"/>
        <end position="261"/>
    </location>
</feature>
<dbReference type="GO" id="GO:0052689">
    <property type="term" value="F:carboxylic ester hydrolase activity"/>
    <property type="evidence" value="ECO:0007669"/>
    <property type="project" value="TreeGrafter"/>
</dbReference>
<dbReference type="InterPro" id="IPR000073">
    <property type="entry name" value="AB_hydrolase_1"/>
</dbReference>
<evidence type="ECO:0000259" key="2">
    <source>
        <dbReference type="Pfam" id="PF00561"/>
    </source>
</evidence>
<evidence type="ECO:0000256" key="1">
    <source>
        <dbReference type="ARBA" id="ARBA00022801"/>
    </source>
</evidence>
<gene>
    <name evidence="3" type="primary">pf1509</name>
    <name evidence="3" type="ORF">PFCIRM138_10535</name>
</gene>
<dbReference type="PANTHER" id="PTHR46118:SF4">
    <property type="entry name" value="PROTEIN ABHD11"/>
    <property type="match status" value="1"/>
</dbReference>
<dbReference type="EC" id="3.1.1.-" evidence="3"/>
<sequence>MNQSSGSLHVTTIGSGPATAVFLHGLLGQGKNLAGAAKALDGVATSLLIDAPNHGLSPWTGEFDYRAMGDAVAAELEHRGAARKPVVLIGHSMGGKTAMCLTLDHPELVEKLCVVDIAPVRYSHSKFFTGLISAMRGLDLAALGSRRQADQSLTQQIPDPVIRGFVLQNLHHGPSTPALGDRGPETWHWRANLALLARALPQMEAFPDFAGRHWDGPTLWVSGGKSDYVQPAYHAAMQALFPRVELVTVPGAAHWVHADEPAEFGQLLRNFVTHGE</sequence>
<keyword evidence="1 3" id="KW-0378">Hydrolase</keyword>
<dbReference type="Pfam" id="PF00561">
    <property type="entry name" value="Abhydrolase_1"/>
    <property type="match status" value="1"/>
</dbReference>
<organism evidence="3">
    <name type="scientific">Propionibacterium freudenreichii subsp. freudenreichii</name>
    <dbReference type="NCBI Taxonomy" id="66712"/>
    <lineage>
        <taxon>Bacteria</taxon>
        <taxon>Bacillati</taxon>
        <taxon>Actinomycetota</taxon>
        <taxon>Actinomycetes</taxon>
        <taxon>Propionibacteriales</taxon>
        <taxon>Propionibacteriaceae</taxon>
        <taxon>Propionibacterium</taxon>
    </lineage>
</organism>
<dbReference type="InterPro" id="IPR029058">
    <property type="entry name" value="AB_hydrolase_fold"/>
</dbReference>
<reference evidence="3" key="1">
    <citation type="submission" date="2014-08" db="EMBL/GenBank/DDBJ databases">
        <authorList>
            <person name="Falentin Helene"/>
        </authorList>
    </citation>
    <scope>NUCLEOTIDE SEQUENCE</scope>
</reference>
<dbReference type="Gene3D" id="3.40.50.1820">
    <property type="entry name" value="alpha/beta hydrolase"/>
    <property type="match status" value="1"/>
</dbReference>
<dbReference type="PANTHER" id="PTHR46118">
    <property type="entry name" value="PROTEIN ABHD11"/>
    <property type="match status" value="1"/>
</dbReference>
<proteinExistence type="predicted"/>
<dbReference type="RefSeq" id="WP_036941281.1">
    <property type="nucleotide sequence ID" value="NZ_HG975478.1"/>
</dbReference>
<name>A0A068VRZ6_PROFF</name>
<dbReference type="SUPFAM" id="SSF53474">
    <property type="entry name" value="alpha/beta-Hydrolases"/>
    <property type="match status" value="1"/>
</dbReference>
<dbReference type="EMBL" id="LM676425">
    <property type="protein sequence ID" value="CEP26904.1"/>
    <property type="molecule type" value="Genomic_DNA"/>
</dbReference>
<protein>
    <submittedName>
        <fullName evidence="3">Putative carboxylic ester hydrolase</fullName>
        <ecNumber evidence="3">3.1.1.-</ecNumber>
    </submittedName>
</protein>
<dbReference type="AlphaFoldDB" id="A0A068VRZ6"/>
<accession>A0A068VRZ6</accession>
<evidence type="ECO:0000313" key="3">
    <source>
        <dbReference type="EMBL" id="CEP26904.1"/>
    </source>
</evidence>